<reference evidence="1" key="1">
    <citation type="submission" date="2021-06" db="EMBL/GenBank/DDBJ databases">
        <title>An adapted protocol for Saccharibacteria cultivation: two new species join this phylum of Candidate Phyla Radiations.</title>
        <authorList>
            <person name="Ibrahim A."/>
            <person name="Maatouk M."/>
            <person name="Zgheib R."/>
            <person name="Haddad G."/>
            <person name="Bou Khalil J."/>
            <person name="Raoult D."/>
            <person name="Bittar F."/>
        </authorList>
    </citation>
    <scope>NUCLEOTIDE SEQUENCE</scope>
    <source>
        <strain evidence="1">IHU1</strain>
    </source>
</reference>
<sequence length="66" mass="7588">MLMELSVVAAVLPVGCCVFCDEDPRELIDFFTVEFYWQLDLEMSFVEDGEEVRLWCFVVVDVSASD</sequence>
<evidence type="ECO:0000313" key="2">
    <source>
        <dbReference type="Proteomes" id="UP000679129"/>
    </source>
</evidence>
<proteinExistence type="predicted"/>
<keyword evidence="2" id="KW-1185">Reference proteome</keyword>
<dbReference type="KEGG" id="mnd:KOY48_05105"/>
<protein>
    <submittedName>
        <fullName evidence="1">Uncharacterized protein</fullName>
    </submittedName>
</protein>
<gene>
    <name evidence="1" type="ORF">KOY48_05105</name>
</gene>
<evidence type="ECO:0000313" key="1">
    <source>
        <dbReference type="EMBL" id="QWQ32204.1"/>
    </source>
</evidence>
<dbReference type="EMBL" id="CP076460">
    <property type="protein sequence ID" value="QWQ32204.1"/>
    <property type="molecule type" value="Genomic_DNA"/>
</dbReference>
<dbReference type="AlphaFoldDB" id="A0A8F1SBN1"/>
<organism evidence="1 2">
    <name type="scientific">Candidatus Minimicrobia naudis</name>
    <dbReference type="NCBI Taxonomy" id="2841263"/>
    <lineage>
        <taxon>Bacteria</taxon>
        <taxon>Candidatus Saccharimonadota</taxon>
        <taxon>Candidatus Saccharimonadota incertae sedis</taxon>
        <taxon>Candidatus Minimicrobia</taxon>
    </lineage>
</organism>
<accession>A0A8F1SBN1</accession>
<name>A0A8F1SBN1_9BACT</name>
<dbReference type="Proteomes" id="UP000679129">
    <property type="component" value="Chromosome"/>
</dbReference>